<name>A0A0F9K2L3_9ZZZZ</name>
<dbReference type="SUPFAM" id="SSF52540">
    <property type="entry name" value="P-loop containing nucleoside triphosphate hydrolases"/>
    <property type="match status" value="1"/>
</dbReference>
<protein>
    <submittedName>
        <fullName evidence="1">Uncharacterized protein</fullName>
    </submittedName>
</protein>
<sequence length="319" mass="36295">MTYRYLRDEMKIDPNSPEWHNLRQVMKRLVAEKMVRPLSGPDGGFKVVTQVKAVPVFSKVRERRPPFELLFPKDFDTGMEMDFAKDIVIREGDIITIGGVSNYGKTCLALNFCGENIHYFPILMGNEYTTRVGETDEYEPTPRFLNRLDAMDWVQWTNGTGEDAFTLLPVRDDYAEHIVKDKINIIDWVNLDASKLYEISHLEETIKAELGRGIGVLVLQKGEFATAARGGQFAKDFTDCELLIDKFTDSESMLTIGKVKEYTKPVIGRTFAFGISHGVKIISFREIVKCPQCWGKGWKKSGNSSLPCDECFKTGYIDK</sequence>
<gene>
    <name evidence="1" type="ORF">LCGC14_1382160</name>
</gene>
<proteinExistence type="predicted"/>
<dbReference type="InterPro" id="IPR027417">
    <property type="entry name" value="P-loop_NTPase"/>
</dbReference>
<dbReference type="EMBL" id="LAZR01008842">
    <property type="protein sequence ID" value="KKM76238.1"/>
    <property type="molecule type" value="Genomic_DNA"/>
</dbReference>
<dbReference type="AlphaFoldDB" id="A0A0F9K2L3"/>
<accession>A0A0F9K2L3</accession>
<reference evidence="1" key="1">
    <citation type="journal article" date="2015" name="Nature">
        <title>Complex archaea that bridge the gap between prokaryotes and eukaryotes.</title>
        <authorList>
            <person name="Spang A."/>
            <person name="Saw J.H."/>
            <person name="Jorgensen S.L."/>
            <person name="Zaremba-Niedzwiedzka K."/>
            <person name="Martijn J."/>
            <person name="Lind A.E."/>
            <person name="van Eijk R."/>
            <person name="Schleper C."/>
            <person name="Guy L."/>
            <person name="Ettema T.J."/>
        </authorList>
    </citation>
    <scope>NUCLEOTIDE SEQUENCE</scope>
</reference>
<evidence type="ECO:0000313" key="1">
    <source>
        <dbReference type="EMBL" id="KKM76238.1"/>
    </source>
</evidence>
<comment type="caution">
    <text evidence="1">The sequence shown here is derived from an EMBL/GenBank/DDBJ whole genome shotgun (WGS) entry which is preliminary data.</text>
</comment>
<organism evidence="1">
    <name type="scientific">marine sediment metagenome</name>
    <dbReference type="NCBI Taxonomy" id="412755"/>
    <lineage>
        <taxon>unclassified sequences</taxon>
        <taxon>metagenomes</taxon>
        <taxon>ecological metagenomes</taxon>
    </lineage>
</organism>